<dbReference type="AlphaFoldDB" id="A0A1H0AJX7"/>
<dbReference type="RefSeq" id="WP_173813024.1">
    <property type="nucleotide sequence ID" value="NZ_FNHB01000019.1"/>
</dbReference>
<proteinExistence type="predicted"/>
<reference evidence="1 2" key="1">
    <citation type="submission" date="2016-10" db="EMBL/GenBank/DDBJ databases">
        <authorList>
            <person name="de Groot N.N."/>
        </authorList>
    </citation>
    <scope>NUCLEOTIDE SEQUENCE [LARGE SCALE GENOMIC DNA]</scope>
    <source>
        <strain evidence="1 2">DSM 1736</strain>
    </source>
</reference>
<organism evidence="1 2">
    <name type="scientific">Dendrosporobacter quercicolus</name>
    <dbReference type="NCBI Taxonomy" id="146817"/>
    <lineage>
        <taxon>Bacteria</taxon>
        <taxon>Bacillati</taxon>
        <taxon>Bacillota</taxon>
        <taxon>Negativicutes</taxon>
        <taxon>Selenomonadales</taxon>
        <taxon>Sporomusaceae</taxon>
        <taxon>Dendrosporobacter</taxon>
    </lineage>
</organism>
<dbReference type="EMBL" id="FNHB01000019">
    <property type="protein sequence ID" value="SDN33644.1"/>
    <property type="molecule type" value="Genomic_DNA"/>
</dbReference>
<sequence>MLTVEQVRKKLQSSRVLCGRLVTSPDGSEWIRVELTRAALKYYQARVTCYGFIPD</sequence>
<gene>
    <name evidence="1" type="ORF">SAMN04488502_1193</name>
</gene>
<dbReference type="STRING" id="146817.SAMN04488502_1193"/>
<accession>A0A1H0AJX7</accession>
<name>A0A1H0AJX7_9FIRM</name>
<dbReference type="Proteomes" id="UP000214880">
    <property type="component" value="Unassembled WGS sequence"/>
</dbReference>
<keyword evidence="2" id="KW-1185">Reference proteome</keyword>
<protein>
    <submittedName>
        <fullName evidence="1">Uncharacterized protein</fullName>
    </submittedName>
</protein>
<evidence type="ECO:0000313" key="2">
    <source>
        <dbReference type="Proteomes" id="UP000214880"/>
    </source>
</evidence>
<evidence type="ECO:0000313" key="1">
    <source>
        <dbReference type="EMBL" id="SDN33644.1"/>
    </source>
</evidence>